<dbReference type="Gene3D" id="3.40.50.620">
    <property type="entry name" value="HUPs"/>
    <property type="match status" value="1"/>
</dbReference>
<comment type="caution">
    <text evidence="2">The sequence shown here is derived from an EMBL/GenBank/DDBJ whole genome shotgun (WGS) entry which is preliminary data.</text>
</comment>
<reference evidence="2 3" key="1">
    <citation type="submission" date="2015-09" db="EMBL/GenBank/DDBJ databases">
        <title>Draft genome sequence of Alicyclobacillus ferrooxydans DSM 22381.</title>
        <authorList>
            <person name="Hemp J."/>
        </authorList>
    </citation>
    <scope>NUCLEOTIDE SEQUENCE [LARGE SCALE GENOMIC DNA]</scope>
    <source>
        <strain evidence="2 3">TC-34</strain>
    </source>
</reference>
<dbReference type="InterPro" id="IPR002761">
    <property type="entry name" value="Diphthami_syn_dom"/>
</dbReference>
<proteinExistence type="predicted"/>
<dbReference type="Gene3D" id="3.90.1490.10">
    <property type="entry name" value="putative n-type atp pyrophosphatase, domain 2"/>
    <property type="match status" value="1"/>
</dbReference>
<organism evidence="2 3">
    <name type="scientific">Alicyclobacillus ferrooxydans</name>
    <dbReference type="NCBI Taxonomy" id="471514"/>
    <lineage>
        <taxon>Bacteria</taxon>
        <taxon>Bacillati</taxon>
        <taxon>Bacillota</taxon>
        <taxon>Bacilli</taxon>
        <taxon>Bacillales</taxon>
        <taxon>Alicyclobacillaceae</taxon>
        <taxon>Alicyclobacillus</taxon>
    </lineage>
</organism>
<dbReference type="AlphaFoldDB" id="A0A0P9GPG8"/>
<sequence length="222" mass="25382">MKQPIVMSYSGGKDSSLALFKLLKNPDWEVKRLLTTANSTYNRSSMHGVRTELFQQQAESIGLPLDVIWLTPEDGGDGYQRKMKKALENYKANGLNHIAFGDLYLEDVRAYRETMNDMIGLHSLFPVWGIPTQEFAKQFIQLGFKAIVVCVDTTQLDASFCGREFNQVFLDDLPNGVDWCAEKGEFHTFCYDGPIFSKSILFEKGDQILRENRFQYIDLLPI</sequence>
<dbReference type="NCBIfam" id="TIGR00290">
    <property type="entry name" value="MJ0570_dom"/>
    <property type="match status" value="1"/>
</dbReference>
<dbReference type="RefSeq" id="WP_054970360.1">
    <property type="nucleotide sequence ID" value="NZ_LJCO01000075.1"/>
</dbReference>
<dbReference type="Proteomes" id="UP000050482">
    <property type="component" value="Unassembled WGS sequence"/>
</dbReference>
<gene>
    <name evidence="2" type="ORF">AN477_16925</name>
</gene>
<protein>
    <recommendedName>
        <fullName evidence="1">Diphthamide synthase domain-containing protein</fullName>
    </recommendedName>
</protein>
<evidence type="ECO:0000259" key="1">
    <source>
        <dbReference type="Pfam" id="PF01902"/>
    </source>
</evidence>
<feature type="domain" description="Diphthamide synthase" evidence="1">
    <location>
        <begin position="7"/>
        <end position="209"/>
    </location>
</feature>
<dbReference type="SUPFAM" id="SSF52402">
    <property type="entry name" value="Adenine nucleotide alpha hydrolases-like"/>
    <property type="match status" value="1"/>
</dbReference>
<accession>A0A0P9GPG8</accession>
<dbReference type="OrthoDB" id="3572539at2"/>
<name>A0A0P9GPG8_9BACL</name>
<dbReference type="InterPro" id="IPR014729">
    <property type="entry name" value="Rossmann-like_a/b/a_fold"/>
</dbReference>
<evidence type="ECO:0000313" key="3">
    <source>
        <dbReference type="Proteomes" id="UP000050482"/>
    </source>
</evidence>
<dbReference type="Pfam" id="PF01902">
    <property type="entry name" value="Diphthami_syn_2"/>
    <property type="match status" value="1"/>
</dbReference>
<dbReference type="CDD" id="cd01994">
    <property type="entry name" value="AANH_PF0828-like"/>
    <property type="match status" value="1"/>
</dbReference>
<keyword evidence="3" id="KW-1185">Reference proteome</keyword>
<dbReference type="PATRIC" id="fig|471514.4.peg.3873"/>
<dbReference type="EMBL" id="LJCO01000075">
    <property type="protein sequence ID" value="KPV42527.1"/>
    <property type="molecule type" value="Genomic_DNA"/>
</dbReference>
<dbReference type="STRING" id="471514.AN477_16925"/>
<evidence type="ECO:0000313" key="2">
    <source>
        <dbReference type="EMBL" id="KPV42527.1"/>
    </source>
</evidence>